<gene>
    <name evidence="2" type="ORF">CDAR_112491</name>
</gene>
<dbReference type="Proteomes" id="UP001054837">
    <property type="component" value="Unassembled WGS sequence"/>
</dbReference>
<accession>A0AAV4Q2L0</accession>
<dbReference type="EMBL" id="BPLQ01003666">
    <property type="protein sequence ID" value="GIY02255.1"/>
    <property type="molecule type" value="Genomic_DNA"/>
</dbReference>
<keyword evidence="3" id="KW-1185">Reference proteome</keyword>
<sequence>MVEVLNQSSHSNSMTNSILKFLVQISPISILRISTALPNRGKFSNQSPPPFQKRKEPDIAVLFRFTPPSTSPATQIPERNKDNETLSPILLTQDGGRTEVTVKQTSWTTPPVGSAIV</sequence>
<feature type="region of interest" description="Disordered" evidence="1">
    <location>
        <begin position="67"/>
        <end position="86"/>
    </location>
</feature>
<name>A0AAV4Q2L0_9ARAC</name>
<reference evidence="2 3" key="1">
    <citation type="submission" date="2021-06" db="EMBL/GenBank/DDBJ databases">
        <title>Caerostris darwini draft genome.</title>
        <authorList>
            <person name="Kono N."/>
            <person name="Arakawa K."/>
        </authorList>
    </citation>
    <scope>NUCLEOTIDE SEQUENCE [LARGE SCALE GENOMIC DNA]</scope>
</reference>
<protein>
    <submittedName>
        <fullName evidence="2">Uncharacterized protein</fullName>
    </submittedName>
</protein>
<organism evidence="2 3">
    <name type="scientific">Caerostris darwini</name>
    <dbReference type="NCBI Taxonomy" id="1538125"/>
    <lineage>
        <taxon>Eukaryota</taxon>
        <taxon>Metazoa</taxon>
        <taxon>Ecdysozoa</taxon>
        <taxon>Arthropoda</taxon>
        <taxon>Chelicerata</taxon>
        <taxon>Arachnida</taxon>
        <taxon>Araneae</taxon>
        <taxon>Araneomorphae</taxon>
        <taxon>Entelegynae</taxon>
        <taxon>Araneoidea</taxon>
        <taxon>Araneidae</taxon>
        <taxon>Caerostris</taxon>
    </lineage>
</organism>
<evidence type="ECO:0000256" key="1">
    <source>
        <dbReference type="SAM" id="MobiDB-lite"/>
    </source>
</evidence>
<evidence type="ECO:0000313" key="2">
    <source>
        <dbReference type="EMBL" id="GIY02255.1"/>
    </source>
</evidence>
<dbReference type="AlphaFoldDB" id="A0AAV4Q2L0"/>
<evidence type="ECO:0000313" key="3">
    <source>
        <dbReference type="Proteomes" id="UP001054837"/>
    </source>
</evidence>
<proteinExistence type="predicted"/>
<comment type="caution">
    <text evidence="2">The sequence shown here is derived from an EMBL/GenBank/DDBJ whole genome shotgun (WGS) entry which is preliminary data.</text>
</comment>